<gene>
    <name evidence="1" type="ORF">GMBLW1_29340</name>
</gene>
<dbReference type="AlphaFoldDB" id="A0A6C2YHY1"/>
<dbReference type="KEGG" id="tim:GMBLW1_29340"/>
<accession>A0A6C2YHY1</accession>
<name>A0A6C2YHY1_9BACT</name>
<evidence type="ECO:0000313" key="1">
    <source>
        <dbReference type="EMBL" id="VIP01026.1"/>
    </source>
</evidence>
<dbReference type="EMBL" id="LR593887">
    <property type="protein sequence ID" value="VTR97477.1"/>
    <property type="molecule type" value="Genomic_DNA"/>
</dbReference>
<proteinExistence type="predicted"/>
<dbReference type="Proteomes" id="UP000464378">
    <property type="component" value="Chromosome"/>
</dbReference>
<sequence>METAELVQKLWKVARQHDRGIICPSVMWEEIAHLLKQTNIDDLLQLTSPECQAVLRRSYQDRPESLHHAKRDQESQQVVDAIEAWCQKEASESVSSHVVPMLTLSAQLSRNSRNA</sequence>
<protein>
    <submittedName>
        <fullName evidence="1">Uncharacterized protein</fullName>
    </submittedName>
</protein>
<reference evidence="1" key="1">
    <citation type="submission" date="2019-04" db="EMBL/GenBank/DDBJ databases">
        <authorList>
            <consortium name="Science for Life Laboratories"/>
        </authorList>
    </citation>
    <scope>NUCLEOTIDE SEQUENCE</scope>
    <source>
        <strain evidence="1">MBLW1</strain>
    </source>
</reference>
<dbReference type="EMBL" id="LR586016">
    <property type="protein sequence ID" value="VIP01026.1"/>
    <property type="molecule type" value="Genomic_DNA"/>
</dbReference>
<keyword evidence="2" id="KW-1185">Reference proteome</keyword>
<evidence type="ECO:0000313" key="2">
    <source>
        <dbReference type="Proteomes" id="UP000464378"/>
    </source>
</evidence>
<dbReference type="InParanoid" id="A0A6C2YHY1"/>
<dbReference type="RefSeq" id="WP_162656234.1">
    <property type="nucleotide sequence ID" value="NZ_LR593887.1"/>
</dbReference>
<organism evidence="1">
    <name type="scientific">Tuwongella immobilis</name>
    <dbReference type="NCBI Taxonomy" id="692036"/>
    <lineage>
        <taxon>Bacteria</taxon>
        <taxon>Pseudomonadati</taxon>
        <taxon>Planctomycetota</taxon>
        <taxon>Planctomycetia</taxon>
        <taxon>Gemmatales</taxon>
        <taxon>Gemmataceae</taxon>
        <taxon>Tuwongella</taxon>
    </lineage>
</organism>